<comment type="caution">
    <text evidence="2">The sequence shown here is derived from an EMBL/GenBank/DDBJ whole genome shotgun (WGS) entry which is preliminary data.</text>
</comment>
<evidence type="ECO:0000256" key="1">
    <source>
        <dbReference type="SAM" id="MobiDB-lite"/>
    </source>
</evidence>
<proteinExistence type="predicted"/>
<dbReference type="EMBL" id="JAYWIO010000001">
    <property type="protein sequence ID" value="KAK7288536.1"/>
    <property type="molecule type" value="Genomic_DNA"/>
</dbReference>
<evidence type="ECO:0000313" key="2">
    <source>
        <dbReference type="EMBL" id="KAK7288536.1"/>
    </source>
</evidence>
<feature type="compositionally biased region" description="Basic residues" evidence="1">
    <location>
        <begin position="1"/>
        <end position="10"/>
    </location>
</feature>
<organism evidence="2 3">
    <name type="scientific">Crotalaria pallida</name>
    <name type="common">Smooth rattlebox</name>
    <name type="synonym">Crotalaria striata</name>
    <dbReference type="NCBI Taxonomy" id="3830"/>
    <lineage>
        <taxon>Eukaryota</taxon>
        <taxon>Viridiplantae</taxon>
        <taxon>Streptophyta</taxon>
        <taxon>Embryophyta</taxon>
        <taxon>Tracheophyta</taxon>
        <taxon>Spermatophyta</taxon>
        <taxon>Magnoliopsida</taxon>
        <taxon>eudicotyledons</taxon>
        <taxon>Gunneridae</taxon>
        <taxon>Pentapetalae</taxon>
        <taxon>rosids</taxon>
        <taxon>fabids</taxon>
        <taxon>Fabales</taxon>
        <taxon>Fabaceae</taxon>
        <taxon>Papilionoideae</taxon>
        <taxon>50 kb inversion clade</taxon>
        <taxon>genistoids sensu lato</taxon>
        <taxon>core genistoids</taxon>
        <taxon>Crotalarieae</taxon>
        <taxon>Crotalaria</taxon>
    </lineage>
</organism>
<dbReference type="AlphaFoldDB" id="A0AAN9IYZ8"/>
<protein>
    <submittedName>
        <fullName evidence="2">Uncharacterized protein</fullName>
    </submittedName>
</protein>
<gene>
    <name evidence="2" type="ORF">RIF29_01997</name>
</gene>
<keyword evidence="3" id="KW-1185">Reference proteome</keyword>
<evidence type="ECO:0000313" key="3">
    <source>
        <dbReference type="Proteomes" id="UP001372338"/>
    </source>
</evidence>
<dbReference type="Proteomes" id="UP001372338">
    <property type="component" value="Unassembled WGS sequence"/>
</dbReference>
<accession>A0AAN9IYZ8</accession>
<feature type="compositionally biased region" description="Low complexity" evidence="1">
    <location>
        <begin position="12"/>
        <end position="28"/>
    </location>
</feature>
<reference evidence="2 3" key="1">
    <citation type="submission" date="2024-01" db="EMBL/GenBank/DDBJ databases">
        <title>The genomes of 5 underutilized Papilionoideae crops provide insights into root nodulation and disease resistanc.</title>
        <authorList>
            <person name="Yuan L."/>
        </authorList>
    </citation>
    <scope>NUCLEOTIDE SEQUENCE [LARGE SCALE GENOMIC DNA]</scope>
    <source>
        <strain evidence="2">ZHUSHIDOU_FW_LH</strain>
        <tissue evidence="2">Leaf</tissue>
    </source>
</reference>
<feature type="region of interest" description="Disordered" evidence="1">
    <location>
        <begin position="1"/>
        <end position="44"/>
    </location>
</feature>
<sequence>MAKKRGRPPKHASPSPSKPSSDAQDSPSVNPETLDFSALDGIDKELDGLSPKQLESVLQRMDGIRSVIQSGRGY</sequence>
<name>A0AAN9IYZ8_CROPI</name>